<dbReference type="GO" id="GO:0052621">
    <property type="term" value="F:diguanylate cyclase activity"/>
    <property type="evidence" value="ECO:0007669"/>
    <property type="project" value="TreeGrafter"/>
</dbReference>
<dbReference type="NCBIfam" id="TIGR00254">
    <property type="entry name" value="GGDEF"/>
    <property type="match status" value="1"/>
</dbReference>
<dbReference type="InterPro" id="IPR050469">
    <property type="entry name" value="Diguanylate_Cyclase"/>
</dbReference>
<dbReference type="InterPro" id="IPR043128">
    <property type="entry name" value="Rev_trsase/Diguanyl_cyclase"/>
</dbReference>
<dbReference type="PROSITE" id="PS50887">
    <property type="entry name" value="GGDEF"/>
    <property type="match status" value="1"/>
</dbReference>
<dbReference type="InterPro" id="IPR000160">
    <property type="entry name" value="GGDEF_dom"/>
</dbReference>
<dbReference type="Proteomes" id="UP001321582">
    <property type="component" value="Chromosome"/>
</dbReference>
<dbReference type="Gene3D" id="3.30.70.270">
    <property type="match status" value="1"/>
</dbReference>
<keyword evidence="1" id="KW-0472">Membrane</keyword>
<dbReference type="AlphaFoldDB" id="A0AAU9DF32"/>
<dbReference type="GO" id="GO:1902201">
    <property type="term" value="P:negative regulation of bacterial-type flagellum-dependent cell motility"/>
    <property type="evidence" value="ECO:0007669"/>
    <property type="project" value="TreeGrafter"/>
</dbReference>
<dbReference type="Gene3D" id="6.10.340.10">
    <property type="match status" value="1"/>
</dbReference>
<dbReference type="InterPro" id="IPR029787">
    <property type="entry name" value="Nucleotide_cyclase"/>
</dbReference>
<dbReference type="GO" id="GO:0043709">
    <property type="term" value="P:cell adhesion involved in single-species biofilm formation"/>
    <property type="evidence" value="ECO:0007669"/>
    <property type="project" value="TreeGrafter"/>
</dbReference>
<evidence type="ECO:0000313" key="4">
    <source>
        <dbReference type="Proteomes" id="UP001321582"/>
    </source>
</evidence>
<accession>A0AAU9DF32</accession>
<dbReference type="EMBL" id="AP027059">
    <property type="protein sequence ID" value="BDU49972.1"/>
    <property type="molecule type" value="Genomic_DNA"/>
</dbReference>
<keyword evidence="1" id="KW-1133">Transmembrane helix</keyword>
<dbReference type="KEGG" id="haby:HLVA_05410"/>
<proteinExistence type="predicted"/>
<keyword evidence="4" id="KW-1185">Reference proteome</keyword>
<dbReference type="FunFam" id="3.30.70.270:FF:000001">
    <property type="entry name" value="Diguanylate cyclase domain protein"/>
    <property type="match status" value="1"/>
</dbReference>
<evidence type="ECO:0000259" key="2">
    <source>
        <dbReference type="PROSITE" id="PS50887"/>
    </source>
</evidence>
<organism evidence="3 4">
    <name type="scientific">Haliovirga abyssi</name>
    <dbReference type="NCBI Taxonomy" id="2996794"/>
    <lineage>
        <taxon>Bacteria</taxon>
        <taxon>Fusobacteriati</taxon>
        <taxon>Fusobacteriota</taxon>
        <taxon>Fusobacteriia</taxon>
        <taxon>Fusobacteriales</taxon>
        <taxon>Haliovirgaceae</taxon>
        <taxon>Haliovirga</taxon>
    </lineage>
</organism>
<feature type="transmembrane region" description="Helical" evidence="1">
    <location>
        <begin position="313"/>
        <end position="333"/>
    </location>
</feature>
<dbReference type="Pfam" id="PF00990">
    <property type="entry name" value="GGDEF"/>
    <property type="match status" value="1"/>
</dbReference>
<gene>
    <name evidence="3" type="ORF">HLVA_05410</name>
</gene>
<feature type="transmembrane region" description="Helical" evidence="1">
    <location>
        <begin position="9"/>
        <end position="32"/>
    </location>
</feature>
<evidence type="ECO:0000256" key="1">
    <source>
        <dbReference type="SAM" id="Phobius"/>
    </source>
</evidence>
<reference evidence="3 4" key="1">
    <citation type="submission" date="2022-11" db="EMBL/GenBank/DDBJ databases">
        <title>Haliovirga abyssi gen. nov., sp. nov., a mesophilic fermentative bacterium isolated from the Iheya North hydrothermal field and the proposal of Haliovirgaceae fam. nov.</title>
        <authorList>
            <person name="Miyazaki U."/>
            <person name="Tame A."/>
            <person name="Miyazaki J."/>
            <person name="Takai K."/>
            <person name="Sawayama S."/>
            <person name="Kitajima M."/>
            <person name="Okamoto A."/>
            <person name="Nakagawa S."/>
        </authorList>
    </citation>
    <scope>NUCLEOTIDE SEQUENCE [LARGE SCALE GENOMIC DNA]</scope>
    <source>
        <strain evidence="3 4">IC12</strain>
    </source>
</reference>
<feature type="domain" description="GGDEF" evidence="2">
    <location>
        <begin position="447"/>
        <end position="586"/>
    </location>
</feature>
<keyword evidence="1" id="KW-0812">Transmembrane</keyword>
<dbReference type="SMART" id="SM00267">
    <property type="entry name" value="GGDEF"/>
    <property type="match status" value="1"/>
</dbReference>
<dbReference type="PANTHER" id="PTHR45138:SF9">
    <property type="entry name" value="DIGUANYLATE CYCLASE DGCM-RELATED"/>
    <property type="match status" value="1"/>
</dbReference>
<dbReference type="PANTHER" id="PTHR45138">
    <property type="entry name" value="REGULATORY COMPONENTS OF SENSORY TRANSDUCTION SYSTEM"/>
    <property type="match status" value="1"/>
</dbReference>
<dbReference type="CDD" id="cd01949">
    <property type="entry name" value="GGDEF"/>
    <property type="match status" value="1"/>
</dbReference>
<evidence type="ECO:0000313" key="3">
    <source>
        <dbReference type="EMBL" id="BDU49972.1"/>
    </source>
</evidence>
<dbReference type="GO" id="GO:0005886">
    <property type="term" value="C:plasma membrane"/>
    <property type="evidence" value="ECO:0007669"/>
    <property type="project" value="TreeGrafter"/>
</dbReference>
<dbReference type="RefSeq" id="WP_307904910.1">
    <property type="nucleotide sequence ID" value="NZ_AP027059.1"/>
</dbReference>
<protein>
    <recommendedName>
        <fullName evidence="2">GGDEF domain-containing protein</fullName>
    </recommendedName>
</protein>
<name>A0AAU9DF32_9FUSO</name>
<sequence>MFNKISQKLILLALGPVIFFSLILFVLINFIFVNTIEKNFKQKLNDSSIYVNQTINGIIERETSKVSILARETELNILIKEGYKKTGIPYKIYKTKNGVPYVKFKKVKTKFDYLVSLTYWKEAMYNQANNRYRGLELFNEDGKIIGRSSGKKKMLKTKDYDNMVMAVLNKNTVFKRKKIVSRIEVNEGLLYLKIFVPVPTDSNNPYGGIILSYPLDRDALLEIKGKTESELKFLDEDFNSKYSTILFKSNNEILNYKDYKELIKKGIPFKIKNRGEYAIAIPFTNVKDKNIGYILIIKRIKELQELEDKFQNIIIIVSIILIILISFVILLEAHKIIEQINKLVLGIENIENEEYEVIEDGEFDIYEFELLRKKYNAMILNLKRNIEGINYRDEALTRMNEELMMVIKEKEKAYKMSIRDGLTKLYNHKYFQEKLLEEIKKSKRYGASLSLIMLDIDYFKKFNDDYGHQVGDKVLINLSKVLRDTIREYDIAARYGGEEFMVILPNTDQIGVRVLAERVRQVVEKTKVENLKVTISLGITTFPVGCKEIKENEDPVKIRDIMIKQVDEALYKSKEKGRNRVTEYIGGES</sequence>
<dbReference type="SUPFAM" id="SSF55073">
    <property type="entry name" value="Nucleotide cyclase"/>
    <property type="match status" value="1"/>
</dbReference>